<feature type="repeat" description="TPR" evidence="1">
    <location>
        <begin position="88"/>
        <end position="121"/>
    </location>
</feature>
<evidence type="ECO:0000256" key="3">
    <source>
        <dbReference type="SAM" id="SignalP"/>
    </source>
</evidence>
<evidence type="ECO:0000313" key="4">
    <source>
        <dbReference type="EMBL" id="SEG21962.1"/>
    </source>
</evidence>
<evidence type="ECO:0000256" key="2">
    <source>
        <dbReference type="SAM" id="Coils"/>
    </source>
</evidence>
<feature type="chain" id="PRO_5034873316" evidence="3">
    <location>
        <begin position="24"/>
        <end position="479"/>
    </location>
</feature>
<dbReference type="RefSeq" id="WP_103984240.1">
    <property type="nucleotide sequence ID" value="NZ_FNVS01000021.1"/>
</dbReference>
<dbReference type="SUPFAM" id="SSF48452">
    <property type="entry name" value="TPR-like"/>
    <property type="match status" value="1"/>
</dbReference>
<evidence type="ECO:0000256" key="1">
    <source>
        <dbReference type="PROSITE-ProRule" id="PRU00339"/>
    </source>
</evidence>
<dbReference type="InterPro" id="IPR011659">
    <property type="entry name" value="WD40"/>
</dbReference>
<organism evidence="4 5">
    <name type="scientific">Parabacteroides chinchillae</name>
    <dbReference type="NCBI Taxonomy" id="871327"/>
    <lineage>
        <taxon>Bacteria</taxon>
        <taxon>Pseudomonadati</taxon>
        <taxon>Bacteroidota</taxon>
        <taxon>Bacteroidia</taxon>
        <taxon>Bacteroidales</taxon>
        <taxon>Tannerellaceae</taxon>
        <taxon>Parabacteroides</taxon>
    </lineage>
</organism>
<dbReference type="PROSITE" id="PS50005">
    <property type="entry name" value="TPR"/>
    <property type="match status" value="1"/>
</dbReference>
<keyword evidence="1" id="KW-0802">TPR repeat</keyword>
<dbReference type="Pfam" id="PF07676">
    <property type="entry name" value="PD40"/>
    <property type="match status" value="1"/>
</dbReference>
<name>A0A8G2BYN3_9BACT</name>
<protein>
    <submittedName>
        <fullName evidence="4">WD40-like Beta Propeller Repeat</fullName>
    </submittedName>
</protein>
<accession>A0A8G2BYN3</accession>
<dbReference type="AlphaFoldDB" id="A0A8G2BYN3"/>
<dbReference type="InterPro" id="IPR019734">
    <property type="entry name" value="TPR_rpt"/>
</dbReference>
<feature type="coiled-coil region" evidence="2">
    <location>
        <begin position="403"/>
        <end position="430"/>
    </location>
</feature>
<dbReference type="InterPro" id="IPR011990">
    <property type="entry name" value="TPR-like_helical_dom_sf"/>
</dbReference>
<dbReference type="Proteomes" id="UP000236725">
    <property type="component" value="Unassembled WGS sequence"/>
</dbReference>
<dbReference type="Pfam" id="PF13432">
    <property type="entry name" value="TPR_16"/>
    <property type="match status" value="1"/>
</dbReference>
<keyword evidence="5" id="KW-1185">Reference proteome</keyword>
<comment type="caution">
    <text evidence="4">The sequence shown here is derived from an EMBL/GenBank/DDBJ whole genome shotgun (WGS) entry which is preliminary data.</text>
</comment>
<reference evidence="4 5" key="1">
    <citation type="submission" date="2016-10" db="EMBL/GenBank/DDBJ databases">
        <authorList>
            <person name="Varghese N."/>
            <person name="Submissions S."/>
        </authorList>
    </citation>
    <scope>NUCLEOTIDE SEQUENCE [LARGE SCALE GENOMIC DNA]</scope>
    <source>
        <strain evidence="4 5">DSM 29073</strain>
    </source>
</reference>
<keyword evidence="3" id="KW-0732">Signal</keyword>
<proteinExistence type="predicted"/>
<dbReference type="Gene3D" id="1.25.40.10">
    <property type="entry name" value="Tetratricopeptide repeat domain"/>
    <property type="match status" value="1"/>
</dbReference>
<evidence type="ECO:0000313" key="5">
    <source>
        <dbReference type="Proteomes" id="UP000236725"/>
    </source>
</evidence>
<sequence length="479" mass="55555">MKRLSKKVIYTIGIALLCGSLQAQSLDQAKRLYTEGKYAEAKPVFEKLVKQAPNNASYNHWYGVCCFETGELSKAEKHLSVAVKRKIQDAYRYLGDVYYQTYRFDEASDVYEEYIDLLTKKKQPTETVDAKLNLAEKASRMLDKVEDVQVIDSMVVDKNAFLSAYTLSEESGKLMYFQDFFETSEPVNSTVYMNQKGDKIYYAHPTDENHYCLFNQSLLIDKWGDEKQLPMNINSNEDDNYPFVLSDGVTIYYASKGNGTLGGYDLFITRYNLGSDNYLTPEQLGMPYNSPYNDYMMVIDEAKGLGWFVSDRYQPEDKVCVYLFIPNDNRSRVESDDIEVKRAHATLTSIQSTWKHDSNYENLIKLAHKEIPDGRVEIKKDFEFVINDNTVYYTMDDIKSPEAKNLYSKVVTLNKQIKEINNKLNRLRTTWNNSNNAKRDQLKPQILQAEDQLYELQSQPAELEKRARNAEINFLKKNR</sequence>
<feature type="signal peptide" evidence="3">
    <location>
        <begin position="1"/>
        <end position="23"/>
    </location>
</feature>
<keyword evidence="2" id="KW-0175">Coiled coil</keyword>
<dbReference type="EMBL" id="FNVS01000021">
    <property type="protein sequence ID" value="SEG21962.1"/>
    <property type="molecule type" value="Genomic_DNA"/>
</dbReference>
<gene>
    <name evidence="4" type="ORF">SAMN05444001_12136</name>
</gene>